<dbReference type="EMBL" id="BAABDE010000020">
    <property type="protein sequence ID" value="GAA3806530.1"/>
    <property type="molecule type" value="Genomic_DNA"/>
</dbReference>
<feature type="region of interest" description="Disordered" evidence="1">
    <location>
        <begin position="61"/>
        <end position="88"/>
    </location>
</feature>
<keyword evidence="3" id="KW-1185">Reference proteome</keyword>
<evidence type="ECO:0000313" key="2">
    <source>
        <dbReference type="EMBL" id="GAA3806530.1"/>
    </source>
</evidence>
<sequence length="88" mass="8980">MYPKPAAAAGVAASTAAAVLVSGTAAAEAASNFLLLIAISRFLSWGWNLGKSRRKRLLSVEESSNLPSVRQSAGTGGNQSAFAGHFTS</sequence>
<organism evidence="2 3">
    <name type="scientific">Streptomyces coacervatus</name>
    <dbReference type="NCBI Taxonomy" id="647381"/>
    <lineage>
        <taxon>Bacteria</taxon>
        <taxon>Bacillati</taxon>
        <taxon>Actinomycetota</taxon>
        <taxon>Actinomycetes</taxon>
        <taxon>Kitasatosporales</taxon>
        <taxon>Streptomycetaceae</taxon>
        <taxon>Streptomyces</taxon>
    </lineage>
</organism>
<gene>
    <name evidence="2" type="ORF">GCM10022403_045730</name>
</gene>
<dbReference type="Proteomes" id="UP001501009">
    <property type="component" value="Unassembled WGS sequence"/>
</dbReference>
<protein>
    <recommendedName>
        <fullName evidence="4">Secreted protein</fullName>
    </recommendedName>
</protein>
<evidence type="ECO:0000313" key="3">
    <source>
        <dbReference type="Proteomes" id="UP001501009"/>
    </source>
</evidence>
<accession>A0ABP7HXA3</accession>
<evidence type="ECO:0008006" key="4">
    <source>
        <dbReference type="Google" id="ProtNLM"/>
    </source>
</evidence>
<evidence type="ECO:0000256" key="1">
    <source>
        <dbReference type="SAM" id="MobiDB-lite"/>
    </source>
</evidence>
<comment type="caution">
    <text evidence="2">The sequence shown here is derived from an EMBL/GenBank/DDBJ whole genome shotgun (WGS) entry which is preliminary data.</text>
</comment>
<proteinExistence type="predicted"/>
<reference evidence="3" key="1">
    <citation type="journal article" date="2019" name="Int. J. Syst. Evol. Microbiol.">
        <title>The Global Catalogue of Microorganisms (GCM) 10K type strain sequencing project: providing services to taxonomists for standard genome sequencing and annotation.</title>
        <authorList>
            <consortium name="The Broad Institute Genomics Platform"/>
            <consortium name="The Broad Institute Genome Sequencing Center for Infectious Disease"/>
            <person name="Wu L."/>
            <person name="Ma J."/>
        </authorList>
    </citation>
    <scope>NUCLEOTIDE SEQUENCE [LARGE SCALE GENOMIC DNA]</scope>
    <source>
        <strain evidence="3">JCM 17138</strain>
    </source>
</reference>
<name>A0ABP7HXA3_9ACTN</name>